<evidence type="ECO:0000313" key="2">
    <source>
        <dbReference type="Proteomes" id="UP001212602"/>
    </source>
</evidence>
<dbReference type="EMBL" id="JAQIPB010000001">
    <property type="protein sequence ID" value="MDA7415273.1"/>
    <property type="molecule type" value="Genomic_DNA"/>
</dbReference>
<comment type="caution">
    <text evidence="1">The sequence shown here is derived from an EMBL/GenBank/DDBJ whole genome shotgun (WGS) entry which is preliminary data.</text>
</comment>
<name>A0AAE3N652_9BURK</name>
<dbReference type="Proteomes" id="UP001212602">
    <property type="component" value="Unassembled WGS sequence"/>
</dbReference>
<keyword evidence="2" id="KW-1185">Reference proteome</keyword>
<sequence>MTDRLEMEVHVTDAQGRPISDATLWISTARDVGLKTGEPNLEAMQRIATRYASQNDFLSAGDLTVAVFRRTDVEGIYREDHEARTSDKKYPYVMAAIKRGYQAQAIEGTAMLNRRHTVTIRLQRDPQAAPIDPRMEELDRLMALTRAPLAGEDITSEARMRRLEQAKGQLQALAQTLEKEGKNDEASAAYWQLADYPSVTNKTSADGSMRIVGYANGGSGPQQDALQLKAIALNTRTPDLQIDKRIMAKGFSRHDIRTKEHGLAYLEAFNEVANNPSAAPVLPRTYEVAIYQSIRWTTPGEACALLQRAYRFEPFMMPLKRWRARLDDIRAMDIRHGLPARPCVIDGLPST</sequence>
<dbReference type="AlphaFoldDB" id="A0AAE3N652"/>
<reference evidence="1" key="1">
    <citation type="submission" date="2023-01" db="EMBL/GenBank/DDBJ databases">
        <title>Xenophilus mangrovi sp. nov., isolated from soil of Mangrove nature reserve.</title>
        <authorList>
            <person name="Xu S."/>
            <person name="Liu Z."/>
            <person name="Xu Y."/>
        </authorList>
    </citation>
    <scope>NUCLEOTIDE SEQUENCE</scope>
    <source>
        <strain evidence="1">YW8</strain>
    </source>
</reference>
<protein>
    <submittedName>
        <fullName evidence="1">Uncharacterized protein</fullName>
    </submittedName>
</protein>
<proteinExistence type="predicted"/>
<organism evidence="1 2">
    <name type="scientific">Xenophilus arseniciresistens</name>
    <dbReference type="NCBI Taxonomy" id="1283306"/>
    <lineage>
        <taxon>Bacteria</taxon>
        <taxon>Pseudomonadati</taxon>
        <taxon>Pseudomonadota</taxon>
        <taxon>Betaproteobacteria</taxon>
        <taxon>Burkholderiales</taxon>
        <taxon>Comamonadaceae</taxon>
        <taxon>Xenophilus</taxon>
    </lineage>
</organism>
<gene>
    <name evidence="1" type="ORF">PGB34_02745</name>
</gene>
<evidence type="ECO:0000313" key="1">
    <source>
        <dbReference type="EMBL" id="MDA7415273.1"/>
    </source>
</evidence>
<accession>A0AAE3N652</accession>
<dbReference type="RefSeq" id="WP_271426533.1">
    <property type="nucleotide sequence ID" value="NZ_JAQIPB010000001.1"/>
</dbReference>